<reference evidence="1 2" key="1">
    <citation type="journal article" date="2018" name="Biotechnol. Adv.">
        <title>Improved genomic resources and new bioinformatic workflow for the carcinogenic parasite Clonorchis sinensis: Biotechnological implications.</title>
        <authorList>
            <person name="Wang D."/>
            <person name="Korhonen P.K."/>
            <person name="Gasser R.B."/>
            <person name="Young N.D."/>
        </authorList>
    </citation>
    <scope>NUCLEOTIDE SEQUENCE [LARGE SCALE GENOMIC DNA]</scope>
    <source>
        <strain evidence="1">Cs-k2</strain>
    </source>
</reference>
<proteinExistence type="predicted"/>
<keyword evidence="2" id="KW-1185">Reference proteome</keyword>
<organism evidence="1 2">
    <name type="scientific">Clonorchis sinensis</name>
    <name type="common">Chinese liver fluke</name>
    <dbReference type="NCBI Taxonomy" id="79923"/>
    <lineage>
        <taxon>Eukaryota</taxon>
        <taxon>Metazoa</taxon>
        <taxon>Spiralia</taxon>
        <taxon>Lophotrochozoa</taxon>
        <taxon>Platyhelminthes</taxon>
        <taxon>Trematoda</taxon>
        <taxon>Digenea</taxon>
        <taxon>Opisthorchiida</taxon>
        <taxon>Opisthorchiata</taxon>
        <taxon>Opisthorchiidae</taxon>
        <taxon>Clonorchis</taxon>
    </lineage>
</organism>
<dbReference type="Proteomes" id="UP000286415">
    <property type="component" value="Unassembled WGS sequence"/>
</dbReference>
<evidence type="ECO:0000313" key="1">
    <source>
        <dbReference type="EMBL" id="KAG5441641.1"/>
    </source>
</evidence>
<name>A0A8T1LYT1_CLOSI</name>
<accession>A0A8T1LYT1</accession>
<gene>
    <name evidence="1" type="ORF">CSKR_112022</name>
</gene>
<reference evidence="1 2" key="2">
    <citation type="journal article" date="2021" name="Genomics">
        <title>High-quality reference genome for Clonorchis sinensis.</title>
        <authorList>
            <person name="Young N.D."/>
            <person name="Stroehlein A.J."/>
            <person name="Kinkar L."/>
            <person name="Wang T."/>
            <person name="Sohn W.M."/>
            <person name="Chang B.C.H."/>
            <person name="Kaur P."/>
            <person name="Weisz D."/>
            <person name="Dudchenko O."/>
            <person name="Aiden E.L."/>
            <person name="Korhonen P.K."/>
            <person name="Gasser R.B."/>
        </authorList>
    </citation>
    <scope>NUCLEOTIDE SEQUENCE [LARGE SCALE GENOMIC DNA]</scope>
    <source>
        <strain evidence="1">Cs-k2</strain>
    </source>
</reference>
<sequence>MTVRRDYVREICKNRYIGAAPKAVVVSERDASTFRICQLSEHVGTGAGTAVRYNFRRAEKESAMKVRFPECPKPTETLTIHQNSSRKVGKHPGQSINQPIQQQPGSMKNPIHNSARDVDLSKAGGCNGGVQMHRNENATLRCRESRYSSHTSGKSIRALVDVLADVRDLMTPVKGGHHIRDSSRKYIMSRLHTESSANLTTGGIHLYEWCQQKTCCEGISRQFCPFYNACVRADYAFVRFCFPLRFPCSGTTSTHHMTIAKLVVAIPSKACLQFWYQMFLAIEMDPEMNEYRYFCHLRV</sequence>
<protein>
    <submittedName>
        <fullName evidence="1">Uncharacterized protein</fullName>
    </submittedName>
</protein>
<dbReference type="EMBL" id="NIRI02000077">
    <property type="protein sequence ID" value="KAG5441641.1"/>
    <property type="molecule type" value="Genomic_DNA"/>
</dbReference>
<comment type="caution">
    <text evidence="1">The sequence shown here is derived from an EMBL/GenBank/DDBJ whole genome shotgun (WGS) entry which is preliminary data.</text>
</comment>
<evidence type="ECO:0000313" key="2">
    <source>
        <dbReference type="Proteomes" id="UP000286415"/>
    </source>
</evidence>